<feature type="transmembrane region" description="Helical" evidence="2">
    <location>
        <begin position="690"/>
        <end position="707"/>
    </location>
</feature>
<evidence type="ECO:0000256" key="2">
    <source>
        <dbReference type="SAM" id="Phobius"/>
    </source>
</evidence>
<feature type="transmembrane region" description="Helical" evidence="2">
    <location>
        <begin position="714"/>
        <end position="733"/>
    </location>
</feature>
<feature type="transmembrane region" description="Helical" evidence="2">
    <location>
        <begin position="494"/>
        <end position="516"/>
    </location>
</feature>
<dbReference type="Proteomes" id="UP001239083">
    <property type="component" value="Unassembled WGS sequence"/>
</dbReference>
<evidence type="ECO:0000313" key="3">
    <source>
        <dbReference type="EMBL" id="MDQ0895437.1"/>
    </source>
</evidence>
<sequence>MFPRVTAILVVHRGGDRLRRSLDALRAQERTPDALVVVLTEAEPDAREQAAAAGATHVVELSQRLSFGEAVRAGERALEAPASDADALWLLAEDTAPGPAALATLLAALETGKSVAVVGPKLLEWDAPDRIATLGRSITRLGHAVTLVEDELDQGQHDGLSDVLGLDPAAILLRHSVWRALDGFDPALPTVDDALDFSIRARLAGHRVAVVPTAKTLFAADGVAGPPGGSRAKTVRKRHRAARAAALHRRLVYAPAPAVPVHWLTFLPLALIRSVRLLLVKSPGTIPGELSAALATMFSGMRVARARRTLKSARTVGWSAIAPLRVQPDEMRRRQQQAAEARRIRARGRKHELQFLDTGGGWVLLVSVAASVALFSWLIGASGLRGGGLLPLSGDPAVLWRNAAYGWRDLGVGFVGAADPFAGVLAVLGSLTFWAPSFALVLLWLLAVPAAALGAWFAASRLTERGSLRALAAALWALAPSFLTALGDGRPAPVLAHILLAWLAFAVFGAATSWAAAATASLLFAAVIAAAPSLAPALLIGWVVALAVSGRAAARLAGLPIPAVVLAAPLVIAQLGRGTPLALLADPGVPLGSAEPTIWQLALGFPAAPWAEWADVVAATDIDPRLLVTALVAPLAIAAIAAVLAPGIRAAALTLGAAALGFATAVAAAQLAVATAGAEAVALWTGPGLSLEWLGLTLAAVVALGALRRGGALIAALVAACIVAVMLPMAIAIGTSSVAVSAAAERTLPAFVGAEAESDPRVTTLRIVPQPDGGIRSTLERGAGATLDEQSTLAQTSEELSPDEQELATVAGNLASRSGFDPEAAVREFGVSFVLLAEPDDDDRAAVDTGQRARTALDGNPALVGVGETDFGTLWRFSAAEPDAPAAQIPAGAGGWLAIVITVVQVIVIGATLLLSIPTGAGRETDRRPVRPARRRGRAKAAATVAVDDVDHVDDVEADGAAEADAEAAETDVEPEVEAASDVGSTTETGASRELDGAPERAAEPEPDAAPERDPAPHPDPGDGADDAPSADEATAAAAAPGQPKGDEDADAR</sequence>
<dbReference type="RefSeq" id="WP_307043513.1">
    <property type="nucleotide sequence ID" value="NZ_JAUSYY010000001.1"/>
</dbReference>
<protein>
    <submittedName>
        <fullName evidence="3">GT2 family glycosyltransferase</fullName>
    </submittedName>
</protein>
<feature type="transmembrane region" description="Helical" evidence="2">
    <location>
        <begin position="522"/>
        <end position="544"/>
    </location>
</feature>
<feature type="compositionally biased region" description="Basic and acidic residues" evidence="1">
    <location>
        <begin position="991"/>
        <end position="1021"/>
    </location>
</feature>
<feature type="transmembrane region" description="Helical" evidence="2">
    <location>
        <begin position="410"/>
        <end position="431"/>
    </location>
</feature>
<evidence type="ECO:0000256" key="1">
    <source>
        <dbReference type="SAM" id="MobiDB-lite"/>
    </source>
</evidence>
<keyword evidence="2" id="KW-0812">Transmembrane</keyword>
<dbReference type="PANTHER" id="PTHR43685:SF3">
    <property type="entry name" value="SLR2126 PROTEIN"/>
    <property type="match status" value="1"/>
</dbReference>
<dbReference type="PANTHER" id="PTHR43685">
    <property type="entry name" value="GLYCOSYLTRANSFERASE"/>
    <property type="match status" value="1"/>
</dbReference>
<feature type="transmembrane region" description="Helical" evidence="2">
    <location>
        <begin position="652"/>
        <end position="678"/>
    </location>
</feature>
<feature type="compositionally biased region" description="Basic residues" evidence="1">
    <location>
        <begin position="930"/>
        <end position="939"/>
    </location>
</feature>
<keyword evidence="2" id="KW-1133">Transmembrane helix</keyword>
<proteinExistence type="predicted"/>
<feature type="transmembrane region" description="Helical" evidence="2">
    <location>
        <begin position="355"/>
        <end position="379"/>
    </location>
</feature>
<dbReference type="SUPFAM" id="SSF53448">
    <property type="entry name" value="Nucleotide-diphospho-sugar transferases"/>
    <property type="match status" value="1"/>
</dbReference>
<dbReference type="InterPro" id="IPR029044">
    <property type="entry name" value="Nucleotide-diphossugar_trans"/>
</dbReference>
<gene>
    <name evidence="3" type="ORF">QFZ26_002992</name>
</gene>
<dbReference type="Pfam" id="PF13641">
    <property type="entry name" value="Glyco_tranf_2_3"/>
    <property type="match status" value="1"/>
</dbReference>
<feature type="region of interest" description="Disordered" evidence="1">
    <location>
        <begin position="921"/>
        <end position="1053"/>
    </location>
</feature>
<comment type="caution">
    <text evidence="3">The sequence shown here is derived from an EMBL/GenBank/DDBJ whole genome shotgun (WGS) entry which is preliminary data.</text>
</comment>
<dbReference type="InterPro" id="IPR050834">
    <property type="entry name" value="Glycosyltransf_2"/>
</dbReference>
<dbReference type="Gene3D" id="3.90.550.10">
    <property type="entry name" value="Spore Coat Polysaccharide Biosynthesis Protein SpsA, Chain A"/>
    <property type="match status" value="1"/>
</dbReference>
<organism evidence="3 4">
    <name type="scientific">Agromyces ramosus</name>
    <dbReference type="NCBI Taxonomy" id="33879"/>
    <lineage>
        <taxon>Bacteria</taxon>
        <taxon>Bacillati</taxon>
        <taxon>Actinomycetota</taxon>
        <taxon>Actinomycetes</taxon>
        <taxon>Micrococcales</taxon>
        <taxon>Microbacteriaceae</taxon>
        <taxon>Agromyces</taxon>
    </lineage>
</organism>
<feature type="transmembrane region" description="Helical" evidence="2">
    <location>
        <begin position="438"/>
        <end position="458"/>
    </location>
</feature>
<evidence type="ECO:0000313" key="4">
    <source>
        <dbReference type="Proteomes" id="UP001239083"/>
    </source>
</evidence>
<feature type="transmembrane region" description="Helical" evidence="2">
    <location>
        <begin position="895"/>
        <end position="917"/>
    </location>
</feature>
<reference evidence="3 4" key="1">
    <citation type="submission" date="2023-07" db="EMBL/GenBank/DDBJ databases">
        <title>Comparative genomics of wheat-associated soil bacteria to identify genetic determinants of phenazine resistance.</title>
        <authorList>
            <person name="Mouncey N."/>
        </authorList>
    </citation>
    <scope>NUCLEOTIDE SEQUENCE [LARGE SCALE GENOMIC DNA]</scope>
    <source>
        <strain evidence="3 4">V3I3</strain>
    </source>
</reference>
<feature type="compositionally biased region" description="Low complexity" evidence="1">
    <location>
        <begin position="1031"/>
        <end position="1040"/>
    </location>
</feature>
<keyword evidence="4" id="KW-1185">Reference proteome</keyword>
<feature type="compositionally biased region" description="Acidic residues" evidence="1">
    <location>
        <begin position="956"/>
        <end position="979"/>
    </location>
</feature>
<accession>A0ABU0RCB7</accession>
<feature type="transmembrane region" description="Helical" evidence="2">
    <location>
        <begin position="556"/>
        <end position="576"/>
    </location>
</feature>
<feature type="transmembrane region" description="Helical" evidence="2">
    <location>
        <begin position="626"/>
        <end position="645"/>
    </location>
</feature>
<dbReference type="EMBL" id="JAUSYY010000001">
    <property type="protein sequence ID" value="MDQ0895437.1"/>
    <property type="molecule type" value="Genomic_DNA"/>
</dbReference>
<keyword evidence="2" id="KW-0472">Membrane</keyword>
<name>A0ABU0RCB7_9MICO</name>